<reference evidence="3" key="1">
    <citation type="journal article" date="2017" name="Genome Biol.">
        <title>Comparative genomics reveals high biological diversity and specific adaptations in the industrially and medically important fungal genus Aspergillus.</title>
        <authorList>
            <person name="de Vries R.P."/>
            <person name="Riley R."/>
            <person name="Wiebenga A."/>
            <person name="Aguilar-Osorio G."/>
            <person name="Amillis S."/>
            <person name="Uchima C.A."/>
            <person name="Anderluh G."/>
            <person name="Asadollahi M."/>
            <person name="Askin M."/>
            <person name="Barry K."/>
            <person name="Battaglia E."/>
            <person name="Bayram O."/>
            <person name="Benocci T."/>
            <person name="Braus-Stromeyer S.A."/>
            <person name="Caldana C."/>
            <person name="Canovas D."/>
            <person name="Cerqueira G.C."/>
            <person name="Chen F."/>
            <person name="Chen W."/>
            <person name="Choi C."/>
            <person name="Clum A."/>
            <person name="Dos Santos R.A."/>
            <person name="Damasio A.R."/>
            <person name="Diallinas G."/>
            <person name="Emri T."/>
            <person name="Fekete E."/>
            <person name="Flipphi M."/>
            <person name="Freyberg S."/>
            <person name="Gallo A."/>
            <person name="Gournas C."/>
            <person name="Habgood R."/>
            <person name="Hainaut M."/>
            <person name="Harispe M.L."/>
            <person name="Henrissat B."/>
            <person name="Hilden K.S."/>
            <person name="Hope R."/>
            <person name="Hossain A."/>
            <person name="Karabika E."/>
            <person name="Karaffa L."/>
            <person name="Karanyi Z."/>
            <person name="Krasevec N."/>
            <person name="Kuo A."/>
            <person name="Kusch H."/>
            <person name="LaButti K."/>
            <person name="Lagendijk E.L."/>
            <person name="Lapidus A."/>
            <person name="Levasseur A."/>
            <person name="Lindquist E."/>
            <person name="Lipzen A."/>
            <person name="Logrieco A.F."/>
            <person name="MacCabe A."/>
            <person name="Maekelae M.R."/>
            <person name="Malavazi I."/>
            <person name="Melin P."/>
            <person name="Meyer V."/>
            <person name="Mielnichuk N."/>
            <person name="Miskei M."/>
            <person name="Molnar A.P."/>
            <person name="Mule G."/>
            <person name="Ngan C.Y."/>
            <person name="Orejas M."/>
            <person name="Orosz E."/>
            <person name="Ouedraogo J.P."/>
            <person name="Overkamp K.M."/>
            <person name="Park H.-S."/>
            <person name="Perrone G."/>
            <person name="Piumi F."/>
            <person name="Punt P.J."/>
            <person name="Ram A.F."/>
            <person name="Ramon A."/>
            <person name="Rauscher S."/>
            <person name="Record E."/>
            <person name="Riano-Pachon D.M."/>
            <person name="Robert V."/>
            <person name="Roehrig J."/>
            <person name="Ruller R."/>
            <person name="Salamov A."/>
            <person name="Salih N.S."/>
            <person name="Samson R.A."/>
            <person name="Sandor E."/>
            <person name="Sanguinetti M."/>
            <person name="Schuetze T."/>
            <person name="Sepcic K."/>
            <person name="Shelest E."/>
            <person name="Sherlock G."/>
            <person name="Sophianopoulou V."/>
            <person name="Squina F.M."/>
            <person name="Sun H."/>
            <person name="Susca A."/>
            <person name="Todd R.B."/>
            <person name="Tsang A."/>
            <person name="Unkles S.E."/>
            <person name="van de Wiele N."/>
            <person name="van Rossen-Uffink D."/>
            <person name="Oliveira J.V."/>
            <person name="Vesth T.C."/>
            <person name="Visser J."/>
            <person name="Yu J.-H."/>
            <person name="Zhou M."/>
            <person name="Andersen M.R."/>
            <person name="Archer D.B."/>
            <person name="Baker S.E."/>
            <person name="Benoit I."/>
            <person name="Brakhage A.A."/>
            <person name="Braus G.H."/>
            <person name="Fischer R."/>
            <person name="Frisvad J.C."/>
            <person name="Goldman G.H."/>
            <person name="Houbraken J."/>
            <person name="Oakley B."/>
            <person name="Pocsi I."/>
            <person name="Scazzocchio C."/>
            <person name="Seiboth B."/>
            <person name="vanKuyk P.A."/>
            <person name="Wortman J."/>
            <person name="Dyer P.S."/>
            <person name="Grigoriev I.V."/>
        </authorList>
    </citation>
    <scope>NUCLEOTIDE SEQUENCE [LARGE SCALE GENOMIC DNA]</scope>
    <source>
        <strain evidence="3">CBS 593.65</strain>
    </source>
</reference>
<feature type="region of interest" description="Disordered" evidence="1">
    <location>
        <begin position="351"/>
        <end position="375"/>
    </location>
</feature>
<accession>A0A1L9TXU2</accession>
<evidence type="ECO:0000313" key="2">
    <source>
        <dbReference type="EMBL" id="OJJ64271.1"/>
    </source>
</evidence>
<dbReference type="AlphaFoldDB" id="A0A1L9TXU2"/>
<dbReference type="Proteomes" id="UP000184356">
    <property type="component" value="Unassembled WGS sequence"/>
</dbReference>
<evidence type="ECO:0000256" key="1">
    <source>
        <dbReference type="SAM" id="MobiDB-lite"/>
    </source>
</evidence>
<sequence length="502" mass="55609">MAIYGKEFKKAVKSCERHHTYGDILSFINGVDTRLKRLGSRMHVGFHAVGIYYACLTLSECSLDYHIRCYLAAADSPIKEKLGEEESLSLVKGLLSSLQAVPFQDPSRDISNILRLINGESQPDVSNLHQILYWSKEDAKMSQVEDYLALLAQSGDTTIRRLMWEKYLRSDDAELTGFHSGYVYAASMVRAGKPNDALAALRALSERAGNDLPHISEFEDLNGILENDIINEELCQLVSKEEYAKILYVQISEVERRLGLPLDGEASHEAISDTSASEKPLVTIDGDSSGYESPGRLVAEIKALGCSKHPADLNNIGNLLDEFEGSFIPTCVPSWPGPDAEFYWAPQRSPVGLHNAHPQKNDSSPNTSLSDSGLVKVTPGHSQTPYAFGQTLHLMQLGYLLMKQQPPASTAHFDTSPQPQETGYLVTWDRVSGRFLIVFAGVEHGVVDPLTESHIRAGPSGRDAIVEINPLNYKYTLGRDIYIPSYRLEVDPSPDLIFDKHM</sequence>
<dbReference type="OrthoDB" id="4442598at2759"/>
<feature type="compositionally biased region" description="Polar residues" evidence="1">
    <location>
        <begin position="361"/>
        <end position="371"/>
    </location>
</feature>
<evidence type="ECO:0000313" key="3">
    <source>
        <dbReference type="Proteomes" id="UP000184356"/>
    </source>
</evidence>
<dbReference type="VEuPathDB" id="FungiDB:ASPSYDRAFT_138374"/>
<name>A0A1L9TXU2_9EURO</name>
<dbReference type="GeneID" id="63756904"/>
<keyword evidence="3" id="KW-1185">Reference proteome</keyword>
<dbReference type="EMBL" id="KV878582">
    <property type="protein sequence ID" value="OJJ64271.1"/>
    <property type="molecule type" value="Genomic_DNA"/>
</dbReference>
<organism evidence="2 3">
    <name type="scientific">Aspergillus sydowii CBS 593.65</name>
    <dbReference type="NCBI Taxonomy" id="1036612"/>
    <lineage>
        <taxon>Eukaryota</taxon>
        <taxon>Fungi</taxon>
        <taxon>Dikarya</taxon>
        <taxon>Ascomycota</taxon>
        <taxon>Pezizomycotina</taxon>
        <taxon>Eurotiomycetes</taxon>
        <taxon>Eurotiomycetidae</taxon>
        <taxon>Eurotiales</taxon>
        <taxon>Aspergillaceae</taxon>
        <taxon>Aspergillus</taxon>
        <taxon>Aspergillus subgen. Nidulantes</taxon>
    </lineage>
</organism>
<dbReference type="STRING" id="1036612.A0A1L9TXU2"/>
<proteinExistence type="predicted"/>
<dbReference type="RefSeq" id="XP_040708077.1">
    <property type="nucleotide sequence ID" value="XM_040840831.1"/>
</dbReference>
<gene>
    <name evidence="2" type="ORF">ASPSYDRAFT_138374</name>
</gene>
<protein>
    <submittedName>
        <fullName evidence="2">Uncharacterized protein</fullName>
    </submittedName>
</protein>